<gene>
    <name evidence="3" type="ORF">g.4700</name>
</gene>
<feature type="region of interest" description="Disordered" evidence="1">
    <location>
        <begin position="95"/>
        <end position="187"/>
    </location>
</feature>
<feature type="compositionally biased region" description="Basic and acidic residues" evidence="1">
    <location>
        <begin position="177"/>
        <end position="187"/>
    </location>
</feature>
<name>A0A1B6MI51_9HEMI</name>
<accession>A0A1B6MI51</accession>
<reference evidence="3" key="1">
    <citation type="submission" date="2015-11" db="EMBL/GenBank/DDBJ databases">
        <title>De novo transcriptome assembly of four potential Pierce s Disease insect vectors from Arizona vineyards.</title>
        <authorList>
            <person name="Tassone E.E."/>
        </authorList>
    </citation>
    <scope>NUCLEOTIDE SEQUENCE</scope>
</reference>
<organism evidence="3">
    <name type="scientific">Graphocephala atropunctata</name>
    <dbReference type="NCBI Taxonomy" id="36148"/>
    <lineage>
        <taxon>Eukaryota</taxon>
        <taxon>Metazoa</taxon>
        <taxon>Ecdysozoa</taxon>
        <taxon>Arthropoda</taxon>
        <taxon>Hexapoda</taxon>
        <taxon>Insecta</taxon>
        <taxon>Pterygota</taxon>
        <taxon>Neoptera</taxon>
        <taxon>Paraneoptera</taxon>
        <taxon>Hemiptera</taxon>
        <taxon>Auchenorrhyncha</taxon>
        <taxon>Membracoidea</taxon>
        <taxon>Cicadellidae</taxon>
        <taxon>Cicadellinae</taxon>
        <taxon>Cicadellini</taxon>
        <taxon>Graphocephala</taxon>
    </lineage>
</organism>
<feature type="non-terminal residue" evidence="3">
    <location>
        <position position="1"/>
    </location>
</feature>
<dbReference type="AlphaFoldDB" id="A0A1B6MI51"/>
<sequence>PLAAWCVVLLAAAAATPDGYGDGGAKSRRIPGMFPRPIVGRSNPGATWLVDLADLAEIDGKSKRGEISGLFAYPRVGRSGADSGPDQVELTEGKRAHALPGGGGRYHGSVKRDGDGNNGLWFGPRLGRSQKRSEEAQQESPWALIALREYPPSGRRQDTAFTPRLGRESGEDFSEDYDSKHLHAEHV</sequence>
<evidence type="ECO:0000256" key="1">
    <source>
        <dbReference type="SAM" id="MobiDB-lite"/>
    </source>
</evidence>
<dbReference type="EMBL" id="GEBQ01004373">
    <property type="protein sequence ID" value="JAT35604.1"/>
    <property type="molecule type" value="Transcribed_RNA"/>
</dbReference>
<proteinExistence type="predicted"/>
<evidence type="ECO:0000313" key="3">
    <source>
        <dbReference type="EMBL" id="JAT35604.1"/>
    </source>
</evidence>
<keyword evidence="2" id="KW-0732">Signal</keyword>
<feature type="chain" id="PRO_5008588199" evidence="2">
    <location>
        <begin position="22"/>
        <end position="187"/>
    </location>
</feature>
<protein>
    <submittedName>
        <fullName evidence="3">Uncharacterized protein</fullName>
    </submittedName>
</protein>
<evidence type="ECO:0000256" key="2">
    <source>
        <dbReference type="SAM" id="SignalP"/>
    </source>
</evidence>
<feature type="signal peptide" evidence="2">
    <location>
        <begin position="1"/>
        <end position="21"/>
    </location>
</feature>